<dbReference type="EMBL" id="AP019735">
    <property type="protein sequence ID" value="BBL04565.1"/>
    <property type="molecule type" value="Genomic_DNA"/>
</dbReference>
<reference evidence="3" key="1">
    <citation type="submission" date="2019-06" db="EMBL/GenBank/DDBJ databases">
        <title>Alistipes onderdonkii subsp. vulgaris subsp. nov., Alistipes dispar sp. nov. and Alistipes communis sp. nov., isolated from human faeces, and creation of Alistipes onderdonkii subsp. onderdonkii subsp. nov.</title>
        <authorList>
            <person name="Sakamoto M."/>
            <person name="Ikeyama N."/>
            <person name="Ogata Y."/>
            <person name="Suda W."/>
            <person name="Iino T."/>
            <person name="Hattori M."/>
            <person name="Ohkuma M."/>
        </authorList>
    </citation>
    <scope>NUCLEOTIDE SEQUENCE [LARGE SCALE GENOMIC DNA]</scope>
    <source>
        <strain evidence="3">5CBH24</strain>
    </source>
</reference>
<dbReference type="KEGG" id="acou:A5CBH24_18780"/>
<evidence type="ECO:0000313" key="3">
    <source>
        <dbReference type="Proteomes" id="UP000318946"/>
    </source>
</evidence>
<dbReference type="Proteomes" id="UP000318946">
    <property type="component" value="Chromosome"/>
</dbReference>
<proteinExistence type="predicted"/>
<accession>A0A4Y1WV27</accession>
<dbReference type="GeneID" id="78343438"/>
<sequence>MAIRVRAQLRKWFGRGMYPTAEQFSDLFDSFFHKTEDKIPMSGVEGLTDQLNGKYNTAEGRELEKKVQKVTDDLSVHVASSEKAFNEVQNDIEALDGRLDDEIERAKGEEAAIRRELAAGDAATLSSAKSYTDTSVAAEAGKREQGDATTLQAAKTYTDTSVAAEAEERTQGDATTLSSAKTYTDTSVADEAQKRGQGDAATLQSANSHADAAVASEKSARESGDRTTLESAKAYVDKAIAELVDGSPAALDTLKELSAALGNDPNFATTVATQIGQKVDKVAGKGLSTEDYTSEEKAKLAGVAAGANNYQHPATHPATMIEQDASHRFVTDTEKTTWNGKASTAVVTQSANGLMSAADKKKLDGVAAGANNYQHPATHPASVIVQDSTHRFVTDTEKTTWNGKASTAVATQSANGLMSAADKKKLDDLTGGELVIQCSIPGMN</sequence>
<feature type="compositionally biased region" description="Polar residues" evidence="1">
    <location>
        <begin position="172"/>
        <end position="187"/>
    </location>
</feature>
<dbReference type="RefSeq" id="WP_244611561.1">
    <property type="nucleotide sequence ID" value="NZ_AP019735.1"/>
</dbReference>
<feature type="region of interest" description="Disordered" evidence="1">
    <location>
        <begin position="123"/>
        <end position="229"/>
    </location>
</feature>
<name>A0A4Y1WV27_9BACT</name>
<feature type="compositionally biased region" description="Polar residues" evidence="1">
    <location>
        <begin position="124"/>
        <end position="135"/>
    </location>
</feature>
<protein>
    <submittedName>
        <fullName evidence="2">Uncharacterized protein</fullName>
    </submittedName>
</protein>
<feature type="compositionally biased region" description="Basic and acidic residues" evidence="1">
    <location>
        <begin position="218"/>
        <end position="228"/>
    </location>
</feature>
<evidence type="ECO:0000256" key="1">
    <source>
        <dbReference type="SAM" id="MobiDB-lite"/>
    </source>
</evidence>
<gene>
    <name evidence="2" type="ORF">A5CBH24_18780</name>
</gene>
<keyword evidence="3" id="KW-1185">Reference proteome</keyword>
<evidence type="ECO:0000313" key="2">
    <source>
        <dbReference type="EMBL" id="BBL04565.1"/>
    </source>
</evidence>
<organism evidence="2 3">
    <name type="scientific">Alistipes communis</name>
    <dbReference type="NCBI Taxonomy" id="2585118"/>
    <lineage>
        <taxon>Bacteria</taxon>
        <taxon>Pseudomonadati</taxon>
        <taxon>Bacteroidota</taxon>
        <taxon>Bacteroidia</taxon>
        <taxon>Bacteroidales</taxon>
        <taxon>Rikenellaceae</taxon>
        <taxon>Alistipes</taxon>
    </lineage>
</organism>
<feature type="compositionally biased region" description="Polar residues" evidence="1">
    <location>
        <begin position="147"/>
        <end position="161"/>
    </location>
</feature>
<dbReference type="AlphaFoldDB" id="A0A4Y1WV27"/>